<dbReference type="PANTHER" id="PTHR37947">
    <property type="entry name" value="BLL2462 PROTEIN"/>
    <property type="match status" value="1"/>
</dbReference>
<organism evidence="3 4">
    <name type="scientific">Pseudoclavibacter endophyticus</name>
    <dbReference type="NCBI Taxonomy" id="1778590"/>
    <lineage>
        <taxon>Bacteria</taxon>
        <taxon>Bacillati</taxon>
        <taxon>Actinomycetota</taxon>
        <taxon>Actinomycetes</taxon>
        <taxon>Micrococcales</taxon>
        <taxon>Microbacteriaceae</taxon>
        <taxon>Pseudoclavibacter</taxon>
    </lineage>
</organism>
<dbReference type="PANTHER" id="PTHR37947:SF2">
    <property type="entry name" value="VON WILLEBRAND FACTOR TYPE A"/>
    <property type="match status" value="1"/>
</dbReference>
<dbReference type="CDD" id="cd00198">
    <property type="entry name" value="vWFA"/>
    <property type="match status" value="1"/>
</dbReference>
<sequence>MTWNPIWPAWLLVVVGALLVGLCVWGLVRAGTRRKRVDWMLRGLVALVIAIACLRPGIGSHSVEAAQSELDVLFVVDTTASMNAEDWNGGPRLDGVKQDIAQLALAHAGARFSLITFDSQAVRRLPFTNDATALQSIVERLSPEITVYSGGSSVTVANGLVNQVLGHAKEQDPDRAQVVYYFGDGEQTSSDAPESFEQAGGKTDGGAVFGYGTNEGGPMLETLAAFSTQAPEYITTADGETAISVIDEANLQAISEQLGVVYQLRTPDTAITPAEVQVESGTGGDVEAAFDLYWIFAIAAFVLMMREVWVNVRSIAELRGARGASDVDGD</sequence>
<dbReference type="OrthoDB" id="9814325at2"/>
<dbReference type="AlphaFoldDB" id="A0A6H9WSK3"/>
<evidence type="ECO:0000259" key="2">
    <source>
        <dbReference type="PROSITE" id="PS50234"/>
    </source>
</evidence>
<accession>A0A6H9WSK3</accession>
<dbReference type="SMART" id="SM00327">
    <property type="entry name" value="VWA"/>
    <property type="match status" value="1"/>
</dbReference>
<name>A0A6H9WSK3_9MICO</name>
<dbReference type="InterPro" id="IPR002035">
    <property type="entry name" value="VWF_A"/>
</dbReference>
<dbReference type="InterPro" id="IPR036465">
    <property type="entry name" value="vWFA_dom_sf"/>
</dbReference>
<keyword evidence="4" id="KW-1185">Reference proteome</keyword>
<dbReference type="Gene3D" id="3.40.50.410">
    <property type="entry name" value="von Willebrand factor, type A domain"/>
    <property type="match status" value="1"/>
</dbReference>
<dbReference type="SUPFAM" id="SSF53300">
    <property type="entry name" value="vWA-like"/>
    <property type="match status" value="1"/>
</dbReference>
<feature type="transmembrane region" description="Helical" evidence="1">
    <location>
        <begin position="39"/>
        <end position="58"/>
    </location>
</feature>
<dbReference type="EMBL" id="WBJY01000001">
    <property type="protein sequence ID" value="KAB1649907.1"/>
    <property type="molecule type" value="Genomic_DNA"/>
</dbReference>
<protein>
    <submittedName>
        <fullName evidence="3">VWA domain-containing protein</fullName>
    </submittedName>
</protein>
<feature type="transmembrane region" description="Helical" evidence="1">
    <location>
        <begin position="6"/>
        <end position="27"/>
    </location>
</feature>
<comment type="caution">
    <text evidence="3">The sequence shown here is derived from an EMBL/GenBank/DDBJ whole genome shotgun (WGS) entry which is preliminary data.</text>
</comment>
<dbReference type="PROSITE" id="PS50234">
    <property type="entry name" value="VWFA"/>
    <property type="match status" value="1"/>
</dbReference>
<evidence type="ECO:0000256" key="1">
    <source>
        <dbReference type="SAM" id="Phobius"/>
    </source>
</evidence>
<keyword evidence="1" id="KW-1133">Transmembrane helix</keyword>
<dbReference type="RefSeq" id="WP_158028491.1">
    <property type="nucleotide sequence ID" value="NZ_BMHG01000001.1"/>
</dbReference>
<feature type="domain" description="VWFA" evidence="2">
    <location>
        <begin position="71"/>
        <end position="258"/>
    </location>
</feature>
<proteinExistence type="predicted"/>
<keyword evidence="1" id="KW-0472">Membrane</keyword>
<gene>
    <name evidence="3" type="ORF">F8O04_06695</name>
</gene>
<evidence type="ECO:0000313" key="4">
    <source>
        <dbReference type="Proteomes" id="UP000431744"/>
    </source>
</evidence>
<reference evidence="3 4" key="1">
    <citation type="submission" date="2019-09" db="EMBL/GenBank/DDBJ databases">
        <title>Phylogeny of genus Pseudoclavibacter and closely related genus.</title>
        <authorList>
            <person name="Li Y."/>
        </authorList>
    </citation>
    <scope>NUCLEOTIDE SEQUENCE [LARGE SCALE GENOMIC DNA]</scope>
    <source>
        <strain evidence="3 4">EGI 60007</strain>
    </source>
</reference>
<keyword evidence="1" id="KW-0812">Transmembrane</keyword>
<dbReference type="Proteomes" id="UP000431744">
    <property type="component" value="Unassembled WGS sequence"/>
</dbReference>
<dbReference type="Pfam" id="PF13519">
    <property type="entry name" value="VWA_2"/>
    <property type="match status" value="1"/>
</dbReference>
<evidence type="ECO:0000313" key="3">
    <source>
        <dbReference type="EMBL" id="KAB1649907.1"/>
    </source>
</evidence>